<comment type="caution">
    <text evidence="3">The sequence shown here is derived from an EMBL/GenBank/DDBJ whole genome shotgun (WGS) entry which is preliminary data.</text>
</comment>
<name>A0A4Z2AWA7_9TELE</name>
<feature type="region of interest" description="Disordered" evidence="1">
    <location>
        <begin position="1"/>
        <end position="39"/>
    </location>
</feature>
<feature type="compositionally biased region" description="Low complexity" evidence="1">
    <location>
        <begin position="272"/>
        <end position="286"/>
    </location>
</feature>
<keyword evidence="4" id="KW-1185">Reference proteome</keyword>
<feature type="compositionally biased region" description="Low complexity" evidence="1">
    <location>
        <begin position="25"/>
        <end position="38"/>
    </location>
</feature>
<protein>
    <recommendedName>
        <fullName evidence="2">Gem-associated protein 5 TPR domain-containing protein</fullName>
    </recommendedName>
</protein>
<dbReference type="PANTHER" id="PTHR46362:SF1">
    <property type="entry name" value="GEM-ASSOCIATED PROTEIN 5"/>
    <property type="match status" value="1"/>
</dbReference>
<dbReference type="Pfam" id="PF23774">
    <property type="entry name" value="TPR_GEMI5"/>
    <property type="match status" value="1"/>
</dbReference>
<organism evidence="3 4">
    <name type="scientific">Takifugu bimaculatus</name>
    <dbReference type="NCBI Taxonomy" id="433685"/>
    <lineage>
        <taxon>Eukaryota</taxon>
        <taxon>Metazoa</taxon>
        <taxon>Chordata</taxon>
        <taxon>Craniata</taxon>
        <taxon>Vertebrata</taxon>
        <taxon>Euteleostomi</taxon>
        <taxon>Actinopterygii</taxon>
        <taxon>Neopterygii</taxon>
        <taxon>Teleostei</taxon>
        <taxon>Neoteleostei</taxon>
        <taxon>Acanthomorphata</taxon>
        <taxon>Eupercaria</taxon>
        <taxon>Tetraodontiformes</taxon>
        <taxon>Tetradontoidea</taxon>
        <taxon>Tetraodontidae</taxon>
        <taxon>Takifugu</taxon>
    </lineage>
</organism>
<proteinExistence type="predicted"/>
<dbReference type="GO" id="GO:0003730">
    <property type="term" value="F:mRNA 3'-UTR binding"/>
    <property type="evidence" value="ECO:0007669"/>
    <property type="project" value="TreeGrafter"/>
</dbReference>
<sequence length="312" mass="33261">MNGEPATEGQVGPEEVPGEDEPEEVSSGNGSVPSGNGSKRLISRTVRAVKLTGGFWIPVPVESQTKVSAVVKSRDKHGAAADLLKKKKPRSLLPVSTSMDHRPKEDMLQDCIVLASITHDKAPPAGCVPGQGEHIHLGLFSDRKALHSMFEAEEEAHLEAGHYDSVTYLRLWTGDLEGALQQASERGELNDHLLSLAPMGGCSGDFFPPLPMRQQSNRACPLPPAGFETWRRTVEAFVKQLCLQEQYLKAGVPPAVHQQAVRGRGAAALPQALQGGHSSGQSQASSERAPPGGALHELGRGSGEGRAFLRSS</sequence>
<dbReference type="GO" id="GO:0005634">
    <property type="term" value="C:nucleus"/>
    <property type="evidence" value="ECO:0007669"/>
    <property type="project" value="TreeGrafter"/>
</dbReference>
<evidence type="ECO:0000256" key="1">
    <source>
        <dbReference type="SAM" id="MobiDB-lite"/>
    </source>
</evidence>
<gene>
    <name evidence="3" type="ORF">fugu_008599</name>
</gene>
<feature type="region of interest" description="Disordered" evidence="1">
    <location>
        <begin position="272"/>
        <end position="312"/>
    </location>
</feature>
<dbReference type="InterPro" id="IPR056421">
    <property type="entry name" value="TPR_GEMI5"/>
</dbReference>
<dbReference type="Proteomes" id="UP000516260">
    <property type="component" value="Chromosome 9"/>
</dbReference>
<evidence type="ECO:0000259" key="2">
    <source>
        <dbReference type="Pfam" id="PF23774"/>
    </source>
</evidence>
<feature type="domain" description="Gem-associated protein 5 TPR" evidence="2">
    <location>
        <begin position="137"/>
        <end position="201"/>
    </location>
</feature>
<dbReference type="AlphaFoldDB" id="A0A4Z2AWA7"/>
<evidence type="ECO:0000313" key="4">
    <source>
        <dbReference type="Proteomes" id="UP000516260"/>
    </source>
</evidence>
<reference evidence="3 4" key="1">
    <citation type="submission" date="2019-04" db="EMBL/GenBank/DDBJ databases">
        <title>The sequence and de novo assembly of Takifugu bimaculatus genome using PacBio and Hi-C technologies.</title>
        <authorList>
            <person name="Xu P."/>
            <person name="Liu B."/>
            <person name="Zhou Z."/>
        </authorList>
    </citation>
    <scope>NUCLEOTIDE SEQUENCE [LARGE SCALE GENOMIC DNA]</scope>
    <source>
        <strain evidence="3">TB-2018</strain>
        <tissue evidence="3">Muscle</tissue>
    </source>
</reference>
<dbReference type="InterPro" id="IPR052640">
    <property type="entry name" value="Gemin-5"/>
</dbReference>
<dbReference type="EMBL" id="SWLE01000022">
    <property type="protein sequence ID" value="TNM84421.1"/>
    <property type="molecule type" value="Genomic_DNA"/>
</dbReference>
<dbReference type="GO" id="GO:0000387">
    <property type="term" value="P:spliceosomal snRNP assembly"/>
    <property type="evidence" value="ECO:0007669"/>
    <property type="project" value="TreeGrafter"/>
</dbReference>
<dbReference type="GO" id="GO:0032797">
    <property type="term" value="C:SMN complex"/>
    <property type="evidence" value="ECO:0007669"/>
    <property type="project" value="TreeGrafter"/>
</dbReference>
<dbReference type="PANTHER" id="PTHR46362">
    <property type="entry name" value="GEM-ASSOCIATED PROTEIN 5"/>
    <property type="match status" value="1"/>
</dbReference>
<evidence type="ECO:0000313" key="3">
    <source>
        <dbReference type="EMBL" id="TNM84421.1"/>
    </source>
</evidence>
<accession>A0A4Z2AWA7</accession>